<evidence type="ECO:0000313" key="2">
    <source>
        <dbReference type="EMBL" id="GFR07781.1"/>
    </source>
</evidence>
<dbReference type="Proteomes" id="UP000887116">
    <property type="component" value="Unassembled WGS sequence"/>
</dbReference>
<feature type="region of interest" description="Disordered" evidence="1">
    <location>
        <begin position="62"/>
        <end position="93"/>
    </location>
</feature>
<accession>A0A8X6LEE5</accession>
<gene>
    <name evidence="2" type="ORF">TNCT_198171</name>
</gene>
<keyword evidence="3" id="KW-1185">Reference proteome</keyword>
<dbReference type="AlphaFoldDB" id="A0A8X6LEE5"/>
<dbReference type="EMBL" id="BMAO01016334">
    <property type="protein sequence ID" value="GFR07781.1"/>
    <property type="molecule type" value="Genomic_DNA"/>
</dbReference>
<organism evidence="2 3">
    <name type="scientific">Trichonephila clavata</name>
    <name type="common">Joro spider</name>
    <name type="synonym">Nephila clavata</name>
    <dbReference type="NCBI Taxonomy" id="2740835"/>
    <lineage>
        <taxon>Eukaryota</taxon>
        <taxon>Metazoa</taxon>
        <taxon>Ecdysozoa</taxon>
        <taxon>Arthropoda</taxon>
        <taxon>Chelicerata</taxon>
        <taxon>Arachnida</taxon>
        <taxon>Araneae</taxon>
        <taxon>Araneomorphae</taxon>
        <taxon>Entelegynae</taxon>
        <taxon>Araneoidea</taxon>
        <taxon>Nephilidae</taxon>
        <taxon>Trichonephila</taxon>
    </lineage>
</organism>
<sequence length="113" mass="13011">MQNNFLLPNRTAKKSQKNLPAVHVEAVRLAGISTCSNCGVRVFSAAAKLANLFLLSGGELSREVPEKQDRRRVDYDPLDLPKDRRRNNEQTNFRSLRRCELSSNFHFQTFQYI</sequence>
<reference evidence="2" key="1">
    <citation type="submission" date="2020-07" db="EMBL/GenBank/DDBJ databases">
        <title>Multicomponent nature underlies the extraordinary mechanical properties of spider dragline silk.</title>
        <authorList>
            <person name="Kono N."/>
            <person name="Nakamura H."/>
            <person name="Mori M."/>
            <person name="Yoshida Y."/>
            <person name="Ohtoshi R."/>
            <person name="Malay A.D."/>
            <person name="Moran D.A.P."/>
            <person name="Tomita M."/>
            <person name="Numata K."/>
            <person name="Arakawa K."/>
        </authorList>
    </citation>
    <scope>NUCLEOTIDE SEQUENCE</scope>
</reference>
<proteinExistence type="predicted"/>
<protein>
    <submittedName>
        <fullName evidence="2">Uncharacterized protein</fullName>
    </submittedName>
</protein>
<evidence type="ECO:0000313" key="3">
    <source>
        <dbReference type="Proteomes" id="UP000887116"/>
    </source>
</evidence>
<comment type="caution">
    <text evidence="2">The sequence shown here is derived from an EMBL/GenBank/DDBJ whole genome shotgun (WGS) entry which is preliminary data.</text>
</comment>
<feature type="compositionally biased region" description="Basic and acidic residues" evidence="1">
    <location>
        <begin position="62"/>
        <end position="88"/>
    </location>
</feature>
<name>A0A8X6LEE5_TRICU</name>
<dbReference type="OrthoDB" id="10280520at2759"/>
<evidence type="ECO:0000256" key="1">
    <source>
        <dbReference type="SAM" id="MobiDB-lite"/>
    </source>
</evidence>